<reference evidence="5 6" key="1">
    <citation type="submission" date="2020-03" db="EMBL/GenBank/DDBJ databases">
        <authorList>
            <person name="Picone N."/>
        </authorList>
    </citation>
    <scope>NUCLEOTIDE SEQUENCE [LARGE SCALE GENOMIC DNA]</scope>
    <source>
        <strain evidence="5">NSCAC1</strain>
    </source>
</reference>
<feature type="binding site" evidence="3">
    <location>
        <begin position="6"/>
        <end position="11"/>
    </location>
    <ligand>
        <name>ATP</name>
        <dbReference type="ChEBI" id="CHEBI:30616"/>
    </ligand>
</feature>
<comment type="similarity">
    <text evidence="3 4">Belongs to the bacterial glucokinase family.</text>
</comment>
<name>A0A7G1Q9Q8_9GAMM</name>
<evidence type="ECO:0000256" key="4">
    <source>
        <dbReference type="RuleBase" id="RU004046"/>
    </source>
</evidence>
<dbReference type="RefSeq" id="WP_197743689.1">
    <property type="nucleotide sequence ID" value="NZ_LR778175.1"/>
</dbReference>
<dbReference type="GO" id="GO:0005524">
    <property type="term" value="F:ATP binding"/>
    <property type="evidence" value="ECO:0007669"/>
    <property type="project" value="UniProtKB-UniRule"/>
</dbReference>
<dbReference type="HAMAP" id="MF_00524">
    <property type="entry name" value="Glucokinase"/>
    <property type="match status" value="1"/>
</dbReference>
<dbReference type="Proteomes" id="UP000516072">
    <property type="component" value="Chromosome"/>
</dbReference>
<dbReference type="PANTHER" id="PTHR47363:SF1">
    <property type="entry name" value="GLUCOKINASE"/>
    <property type="match status" value="1"/>
</dbReference>
<keyword evidence="6" id="KW-1185">Reference proteome</keyword>
<comment type="catalytic activity">
    <reaction evidence="3">
        <text>D-glucose + ATP = D-glucose 6-phosphate + ADP + H(+)</text>
        <dbReference type="Rhea" id="RHEA:17825"/>
        <dbReference type="ChEBI" id="CHEBI:4167"/>
        <dbReference type="ChEBI" id="CHEBI:15378"/>
        <dbReference type="ChEBI" id="CHEBI:30616"/>
        <dbReference type="ChEBI" id="CHEBI:61548"/>
        <dbReference type="ChEBI" id="CHEBI:456216"/>
        <dbReference type="EC" id="2.7.1.2"/>
    </reaction>
</comment>
<evidence type="ECO:0000313" key="6">
    <source>
        <dbReference type="Proteomes" id="UP000516072"/>
    </source>
</evidence>
<dbReference type="EC" id="2.7.1.2" evidence="3"/>
<comment type="subcellular location">
    <subcellularLocation>
        <location evidence="3">Cytoplasm</location>
    </subcellularLocation>
</comment>
<keyword evidence="1 3" id="KW-0808">Transferase</keyword>
<dbReference type="NCBIfam" id="TIGR00749">
    <property type="entry name" value="glk"/>
    <property type="match status" value="1"/>
</dbReference>
<dbReference type="GO" id="GO:0005536">
    <property type="term" value="F:D-glucose binding"/>
    <property type="evidence" value="ECO:0007669"/>
    <property type="project" value="InterPro"/>
</dbReference>
<keyword evidence="3" id="KW-0067">ATP-binding</keyword>
<dbReference type="EMBL" id="LR778175">
    <property type="protein sequence ID" value="CAB1275985.1"/>
    <property type="molecule type" value="Genomic_DNA"/>
</dbReference>
<dbReference type="NCBIfam" id="NF001415">
    <property type="entry name" value="PRK00292.1-2"/>
    <property type="match status" value="1"/>
</dbReference>
<accession>A0A7G1Q9Q8</accession>
<keyword evidence="3" id="KW-0547">Nucleotide-binding</keyword>
<dbReference type="PANTHER" id="PTHR47363">
    <property type="entry name" value="GLUCOKINASE"/>
    <property type="match status" value="1"/>
</dbReference>
<protein>
    <recommendedName>
        <fullName evidence="3">Glucokinase</fullName>
        <ecNumber evidence="3">2.7.1.2</ecNumber>
    </recommendedName>
    <alternativeName>
        <fullName evidence="3">Glucose kinase</fullName>
    </alternativeName>
</protein>
<dbReference type="AlphaFoldDB" id="A0A7G1Q9Q8"/>
<proteinExistence type="inferred from homology"/>
<dbReference type="GO" id="GO:0005737">
    <property type="term" value="C:cytoplasm"/>
    <property type="evidence" value="ECO:0007669"/>
    <property type="project" value="UniProtKB-SubCell"/>
</dbReference>
<dbReference type="InterPro" id="IPR043129">
    <property type="entry name" value="ATPase_NBD"/>
</dbReference>
<organism evidence="5 6">
    <name type="scientific">Candidatus Nitrosacidococcus tergens</name>
    <dbReference type="NCBI Taxonomy" id="553981"/>
    <lineage>
        <taxon>Bacteria</taxon>
        <taxon>Pseudomonadati</taxon>
        <taxon>Pseudomonadota</taxon>
        <taxon>Gammaproteobacteria</taxon>
        <taxon>Chromatiales</taxon>
        <taxon>Chromatiaceae</taxon>
        <taxon>Candidatus Nitrosacidococcus</taxon>
    </lineage>
</organism>
<dbReference type="KEGG" id="ntg:NSCAC_0941"/>
<gene>
    <name evidence="3 5" type="primary">glk</name>
    <name evidence="5" type="ORF">NSCAC_0941</name>
</gene>
<dbReference type="InterPro" id="IPR003836">
    <property type="entry name" value="Glucokinase"/>
</dbReference>
<dbReference type="GO" id="GO:0004340">
    <property type="term" value="F:glucokinase activity"/>
    <property type="evidence" value="ECO:0007669"/>
    <property type="project" value="UniProtKB-UniRule"/>
</dbReference>
<dbReference type="SUPFAM" id="SSF53067">
    <property type="entry name" value="Actin-like ATPase domain"/>
    <property type="match status" value="1"/>
</dbReference>
<evidence type="ECO:0000313" key="5">
    <source>
        <dbReference type="EMBL" id="CAB1275985.1"/>
    </source>
</evidence>
<keyword evidence="3" id="KW-0963">Cytoplasm</keyword>
<evidence type="ECO:0000256" key="2">
    <source>
        <dbReference type="ARBA" id="ARBA00022777"/>
    </source>
</evidence>
<keyword evidence="3" id="KW-0324">Glycolysis</keyword>
<dbReference type="Pfam" id="PF02685">
    <property type="entry name" value="Glucokinase"/>
    <property type="match status" value="1"/>
</dbReference>
<evidence type="ECO:0000256" key="1">
    <source>
        <dbReference type="ARBA" id="ARBA00022679"/>
    </source>
</evidence>
<keyword evidence="2 3" id="KW-0418">Kinase</keyword>
<sequence length="338" mass="37015">MRVLAADIGGTKTLFQIIEWAEKREDRHVLVEHRYHSNDYLSFDTLLQEFLSEVDNKITKDLVSACFAVAGPVVNGVAKATNLPWQLDPEALKVKFKIPQVILINDFQAQGYGIECLCPDDFAVLQQGDPELKAPQTLIGAGTGLGQALLVWHEQLGHYQVLATEGGHVDFAPSGPFQIKLLEYLSQSLARVSYERLLSGSGLVNIYRFLKEQSPAAENPALKDAMREGDPAAAISRFAMEYEDSLANKSLELFAQIYGAQAGNLALTCISQGGVFIGGGIAPKILKYLQAGGFMKAFLNKGRLSVLLEHIPVKVILEPKVGLWGASLVAARYKDRKM</sequence>
<dbReference type="GO" id="GO:0006096">
    <property type="term" value="P:glycolytic process"/>
    <property type="evidence" value="ECO:0007669"/>
    <property type="project" value="UniProtKB-UniRule"/>
</dbReference>
<dbReference type="Gene3D" id="3.30.420.40">
    <property type="match status" value="1"/>
</dbReference>
<dbReference type="Gene3D" id="3.40.367.20">
    <property type="match status" value="1"/>
</dbReference>
<dbReference type="CDD" id="cd24008">
    <property type="entry name" value="ASKHA_NBD_GLK"/>
    <property type="match status" value="1"/>
</dbReference>
<evidence type="ECO:0000256" key="3">
    <source>
        <dbReference type="HAMAP-Rule" id="MF_00524"/>
    </source>
</evidence>